<dbReference type="AlphaFoldDB" id="A0AAJ7X1D7"/>
<gene>
    <name evidence="4" type="primary">LOC116946573</name>
</gene>
<dbReference type="InterPro" id="IPR036047">
    <property type="entry name" value="F-box-like_dom_sf"/>
</dbReference>
<accession>A0AAJ7X1D7</accession>
<feature type="compositionally biased region" description="Polar residues" evidence="1">
    <location>
        <begin position="290"/>
        <end position="300"/>
    </location>
</feature>
<dbReference type="GeneID" id="116946573"/>
<dbReference type="PROSITE" id="PS50181">
    <property type="entry name" value="FBOX"/>
    <property type="match status" value="1"/>
</dbReference>
<feature type="region of interest" description="Disordered" evidence="1">
    <location>
        <begin position="346"/>
        <end position="386"/>
    </location>
</feature>
<dbReference type="Pfam" id="PF12937">
    <property type="entry name" value="F-box-like"/>
    <property type="match status" value="1"/>
</dbReference>
<organism evidence="3 4">
    <name type="scientific">Petromyzon marinus</name>
    <name type="common">Sea lamprey</name>
    <dbReference type="NCBI Taxonomy" id="7757"/>
    <lineage>
        <taxon>Eukaryota</taxon>
        <taxon>Metazoa</taxon>
        <taxon>Chordata</taxon>
        <taxon>Craniata</taxon>
        <taxon>Vertebrata</taxon>
        <taxon>Cyclostomata</taxon>
        <taxon>Hyperoartia</taxon>
        <taxon>Petromyzontiformes</taxon>
        <taxon>Petromyzontidae</taxon>
        <taxon>Petromyzon</taxon>
    </lineage>
</organism>
<dbReference type="InterPro" id="IPR001810">
    <property type="entry name" value="F-box_dom"/>
</dbReference>
<protein>
    <submittedName>
        <fullName evidence="4">F-box only protein 16-like isoform X1</fullName>
    </submittedName>
</protein>
<evidence type="ECO:0000259" key="2">
    <source>
        <dbReference type="PROSITE" id="PS50181"/>
    </source>
</evidence>
<evidence type="ECO:0000313" key="4">
    <source>
        <dbReference type="RefSeq" id="XP_032817492.1"/>
    </source>
</evidence>
<keyword evidence="3" id="KW-1185">Reference proteome</keyword>
<dbReference type="PANTHER" id="PTHR46857">
    <property type="entry name" value="EPITHELIAL CELL-TRANSFORMING SEQUENCE 2 ONCOGENE-LIKE"/>
    <property type="match status" value="1"/>
</dbReference>
<feature type="region of interest" description="Disordered" evidence="1">
    <location>
        <begin position="271"/>
        <end position="303"/>
    </location>
</feature>
<reference evidence="4" key="1">
    <citation type="submission" date="2025-08" db="UniProtKB">
        <authorList>
            <consortium name="RefSeq"/>
        </authorList>
    </citation>
    <scope>IDENTIFICATION</scope>
    <source>
        <tissue evidence="4">Sperm</tissue>
    </source>
</reference>
<dbReference type="SMART" id="SM00256">
    <property type="entry name" value="FBOX"/>
    <property type="match status" value="1"/>
</dbReference>
<proteinExistence type="predicted"/>
<dbReference type="InterPro" id="IPR052805">
    <property type="entry name" value="GEF_Ubiquitin-Prot_Reg"/>
</dbReference>
<evidence type="ECO:0000313" key="3">
    <source>
        <dbReference type="Proteomes" id="UP001318040"/>
    </source>
</evidence>
<feature type="region of interest" description="Disordered" evidence="1">
    <location>
        <begin position="225"/>
        <end position="250"/>
    </location>
</feature>
<dbReference type="KEGG" id="pmrn:116946573"/>
<dbReference type="Proteomes" id="UP001318040">
    <property type="component" value="Chromosome 27"/>
</dbReference>
<dbReference type="SUPFAM" id="SSF81383">
    <property type="entry name" value="F-box domain"/>
    <property type="match status" value="1"/>
</dbReference>
<name>A0AAJ7X1D7_PETMA</name>
<dbReference type="Gene3D" id="1.20.1280.50">
    <property type="match status" value="1"/>
</dbReference>
<dbReference type="RefSeq" id="XP_032817492.1">
    <property type="nucleotide sequence ID" value="XM_032961601.1"/>
</dbReference>
<evidence type="ECO:0000256" key="1">
    <source>
        <dbReference type="SAM" id="MobiDB-lite"/>
    </source>
</evidence>
<feature type="domain" description="F-box" evidence="2">
    <location>
        <begin position="109"/>
        <end position="155"/>
    </location>
</feature>
<sequence length="420" mass="46290">MATGALAVDQSRGAVLEWRRADSMAFAAPKQVNGAAKMQTKFSTWTPLNHVPSNDKVFEERRELVAKWFERWTDIQRRRVLEEVLSFCSERQLRHCEALLSSALPQRALDPARALPRVLCLYIFAHLDPRSLCRAAQVCWYWRHLSESDCLWMPKCLRFGWSLGFSPTPFEQGLWKRHYIQAVHELHCLRPKTPPEDALVVADVQPLARPDSQAEGRLVPGSRSMMLTSARGGGTRGSGRELPPWRASNPRPADTLRYNYLDNDEPVDATKLARWRRGGPAPDMGRTSLGPDSQPRSTSGKLRKAQSLVALLSLDKAVATSGRQRPAWAGTRGETPPPLLDAQHNAGVRPAPARRPPSAAPGGSMGVRWGLERGSLVPGPEVGPREVEGDRATLEESLGVAVTQDVALQTFSLDGAKGSA</sequence>
<dbReference type="PANTHER" id="PTHR46857:SF2">
    <property type="entry name" value="F-BOX ONLY PROTEIN 16"/>
    <property type="match status" value="1"/>
</dbReference>
<dbReference type="CDD" id="cd22172">
    <property type="entry name" value="F-box_FBXO16"/>
    <property type="match status" value="1"/>
</dbReference>